<keyword evidence="2" id="KW-1185">Reference proteome</keyword>
<dbReference type="SUPFAM" id="SSF103025">
    <property type="entry name" value="Folate-binding domain"/>
    <property type="match status" value="1"/>
</dbReference>
<dbReference type="GO" id="GO:0008115">
    <property type="term" value="F:sarcosine oxidase activity"/>
    <property type="evidence" value="ECO:0007669"/>
    <property type="project" value="InterPro"/>
</dbReference>
<dbReference type="InterPro" id="IPR027266">
    <property type="entry name" value="TrmE/GcvT-like"/>
</dbReference>
<dbReference type="AlphaFoldDB" id="A0A9J6RMI8"/>
<dbReference type="GO" id="GO:1901053">
    <property type="term" value="P:sarcosine catabolic process"/>
    <property type="evidence" value="ECO:0007669"/>
    <property type="project" value="InterPro"/>
</dbReference>
<gene>
    <name evidence="1" type="primary">soxG</name>
    <name evidence="1" type="ORF">O0V09_12070</name>
</gene>
<dbReference type="Pfam" id="PF04268">
    <property type="entry name" value="SoxG"/>
    <property type="match status" value="1"/>
</dbReference>
<dbReference type="NCBIfam" id="TIGR01375">
    <property type="entry name" value="soxG"/>
    <property type="match status" value="1"/>
</dbReference>
<reference evidence="1 2" key="1">
    <citation type="submission" date="2022-12" db="EMBL/GenBank/DDBJ databases">
        <title>Dasania phycosphaerae sp. nov., isolated from particulate material of the south coast of Korea.</title>
        <authorList>
            <person name="Jiang Y."/>
        </authorList>
    </citation>
    <scope>NUCLEOTIDE SEQUENCE [LARGE SCALE GENOMIC DNA]</scope>
    <source>
        <strain evidence="1 2">GY-19</strain>
    </source>
</reference>
<accession>A0A9J6RMI8</accession>
<protein>
    <submittedName>
        <fullName evidence="1">Sarcosine oxidase subunit gamma family protein</fullName>
    </submittedName>
</protein>
<dbReference type="Gene3D" id="3.30.1360.120">
    <property type="entry name" value="Probable tRNA modification gtpase trme, domain 1"/>
    <property type="match status" value="1"/>
</dbReference>
<proteinExistence type="predicted"/>
<name>A0A9J6RMI8_9GAMM</name>
<dbReference type="InterPro" id="IPR006280">
    <property type="entry name" value="SoxG_het"/>
</dbReference>
<organism evidence="1 2">
    <name type="scientific">Dasania phycosphaerae</name>
    <dbReference type="NCBI Taxonomy" id="2950436"/>
    <lineage>
        <taxon>Bacteria</taxon>
        <taxon>Pseudomonadati</taxon>
        <taxon>Pseudomonadota</taxon>
        <taxon>Gammaproteobacteria</taxon>
        <taxon>Cellvibrionales</taxon>
        <taxon>Spongiibacteraceae</taxon>
        <taxon>Dasania</taxon>
    </lineage>
</organism>
<dbReference type="Proteomes" id="UP001069090">
    <property type="component" value="Unassembled WGS sequence"/>
</dbReference>
<comment type="caution">
    <text evidence="1">The sequence shown here is derived from an EMBL/GenBank/DDBJ whole genome shotgun (WGS) entry which is preliminary data.</text>
</comment>
<sequence>MSDVTNVEASSPVQAGEQAAKPQVAVMNLLAGEGPRADSPLAHAELGAIAKQSDAKGGVCLQELKLLGHLVLRGDPNNQSFVAGVTKVLGVALPAALKTEVIGELSVHWVSPDEWLLIMPAKQAFQLERELRAELTGHYAIVNVSGGQTVLRLTGPDVDKVLCKSTPYDVHERNFPVGKVVTSVFAKSQAVISRSGEEAWDLVVRRSFADYLWLWLQDASAEYGLQIKG</sequence>
<evidence type="ECO:0000313" key="1">
    <source>
        <dbReference type="EMBL" id="MCZ0865942.1"/>
    </source>
</evidence>
<dbReference type="RefSeq" id="WP_258332095.1">
    <property type="nucleotide sequence ID" value="NZ_JAPTGG010000009.1"/>
</dbReference>
<evidence type="ECO:0000313" key="2">
    <source>
        <dbReference type="Proteomes" id="UP001069090"/>
    </source>
</evidence>
<dbReference type="EMBL" id="JAPTGG010000009">
    <property type="protein sequence ID" value="MCZ0865942.1"/>
    <property type="molecule type" value="Genomic_DNA"/>
</dbReference>
<dbReference type="InterPro" id="IPR007375">
    <property type="entry name" value="SoxG"/>
</dbReference>
<dbReference type="Gene3D" id="3.30.70.1520">
    <property type="entry name" value="Heterotetrameric sarcosine oxidase"/>
    <property type="match status" value="1"/>
</dbReference>